<keyword evidence="4" id="KW-1185">Reference proteome</keyword>
<feature type="transmembrane region" description="Helical" evidence="2">
    <location>
        <begin position="235"/>
        <end position="262"/>
    </location>
</feature>
<organism evidence="3 4">
    <name type="scientific">Manduca sexta</name>
    <name type="common">Tobacco hawkmoth</name>
    <name type="synonym">Tobacco hornworm</name>
    <dbReference type="NCBI Taxonomy" id="7130"/>
    <lineage>
        <taxon>Eukaryota</taxon>
        <taxon>Metazoa</taxon>
        <taxon>Ecdysozoa</taxon>
        <taxon>Arthropoda</taxon>
        <taxon>Hexapoda</taxon>
        <taxon>Insecta</taxon>
        <taxon>Pterygota</taxon>
        <taxon>Neoptera</taxon>
        <taxon>Endopterygota</taxon>
        <taxon>Lepidoptera</taxon>
        <taxon>Glossata</taxon>
        <taxon>Ditrysia</taxon>
        <taxon>Bombycoidea</taxon>
        <taxon>Sphingidae</taxon>
        <taxon>Sphinginae</taxon>
        <taxon>Sphingini</taxon>
        <taxon>Manduca</taxon>
    </lineage>
</organism>
<proteinExistence type="inferred from homology"/>
<dbReference type="AlphaFoldDB" id="A0A921YVU7"/>
<dbReference type="EMBL" id="JH668331">
    <property type="protein sequence ID" value="KAG6446273.1"/>
    <property type="molecule type" value="Genomic_DNA"/>
</dbReference>
<dbReference type="InterPro" id="IPR051843">
    <property type="entry name" value="CPA1_transporter"/>
</dbReference>
<dbReference type="PANTHER" id="PTHR31102">
    <property type="match status" value="1"/>
</dbReference>
<feature type="transmembrane region" description="Helical" evidence="2">
    <location>
        <begin position="308"/>
        <end position="327"/>
    </location>
</feature>
<comment type="similarity">
    <text evidence="1">Belongs to the monovalent cation:proton antiporter 1 (CPA1) transporter (TC 2.A.36) family.</text>
</comment>
<sequence length="503" mass="55702">MAQNKESATVLDKGVYIIHTEEKLKTSDFSPSFSTDKSVIVQNNEKKKKIKWKTIVTPTCVHYYTLTILGLISWGFLWSAWGDGWKYNGEWFRLGVIVVIAWASGQILNSVTTLPPLLAALLTGILARHLDYLDMRMFPHVDGFLRKIYPVIILGKSSLAWDTNFMKRNWRQVASLGTLPWIAEVATLTVCTRFLLDLPWVWGVLLGSIYASLSCAVVMPAVLRSGVSPDRTHNWPQLVCTAGGTDTALSVGVYGIVFSYIFSDVDDTYRYIKVGLTLFVGVALGVAWGSLAGLVPHSHDYYVTELRVLFVLLGGMFANFFTLYLGWGGTAGVAVLACNATAATHWARDGWKLNNNPASTVYRVLWSALEPALFAFTGTYFVISNAMSQILLIGLGILLICLTIRLTVATVVCWGMTFREKVFICCTWTPKSIVEAVLCPLAINTLILRGDHSTKDMEYAEQLVKLIVPAILITTPIGSVLTNYLAPILLKDVQKKHRNESEA</sequence>
<evidence type="ECO:0000313" key="3">
    <source>
        <dbReference type="EMBL" id="KAG6446273.1"/>
    </source>
</evidence>
<dbReference type="OrthoDB" id="423807at2759"/>
<name>A0A921YVU7_MANSE</name>
<feature type="transmembrane region" description="Helical" evidence="2">
    <location>
        <begin position="364"/>
        <end position="383"/>
    </location>
</feature>
<evidence type="ECO:0000256" key="1">
    <source>
        <dbReference type="ARBA" id="ARBA00007367"/>
    </source>
</evidence>
<protein>
    <submittedName>
        <fullName evidence="3">Uncharacterized protein</fullName>
    </submittedName>
</protein>
<reference evidence="3" key="2">
    <citation type="submission" date="2020-12" db="EMBL/GenBank/DDBJ databases">
        <authorList>
            <person name="Kanost M."/>
        </authorList>
    </citation>
    <scope>NUCLEOTIDE SEQUENCE</scope>
</reference>
<comment type="caution">
    <text evidence="3">The sequence shown here is derived from an EMBL/GenBank/DDBJ whole genome shotgun (WGS) entry which is preliminary data.</text>
</comment>
<dbReference type="PANTHER" id="PTHR31102:SF1">
    <property type="entry name" value="CATION_H+ EXCHANGER DOMAIN-CONTAINING PROTEIN"/>
    <property type="match status" value="1"/>
</dbReference>
<feature type="transmembrane region" description="Helical" evidence="2">
    <location>
        <begin position="91"/>
        <end position="108"/>
    </location>
</feature>
<evidence type="ECO:0000313" key="4">
    <source>
        <dbReference type="Proteomes" id="UP000791440"/>
    </source>
</evidence>
<dbReference type="GO" id="GO:0098662">
    <property type="term" value="P:inorganic cation transmembrane transport"/>
    <property type="evidence" value="ECO:0007669"/>
    <property type="project" value="TreeGrafter"/>
</dbReference>
<keyword evidence="2" id="KW-0472">Membrane</keyword>
<feature type="transmembrane region" description="Helical" evidence="2">
    <location>
        <begin position="466"/>
        <end position="490"/>
    </location>
</feature>
<feature type="transmembrane region" description="Helical" evidence="2">
    <location>
        <begin position="274"/>
        <end position="296"/>
    </location>
</feature>
<gene>
    <name evidence="3" type="ORF">O3G_MSEX004353</name>
</gene>
<feature type="transmembrane region" description="Helical" evidence="2">
    <location>
        <begin position="390"/>
        <end position="412"/>
    </location>
</feature>
<evidence type="ECO:0000256" key="2">
    <source>
        <dbReference type="SAM" id="Phobius"/>
    </source>
</evidence>
<keyword evidence="2" id="KW-0812">Transmembrane</keyword>
<accession>A0A921YVU7</accession>
<feature type="transmembrane region" description="Helical" evidence="2">
    <location>
        <begin position="61"/>
        <end position="79"/>
    </location>
</feature>
<reference evidence="3" key="1">
    <citation type="journal article" date="2016" name="Insect Biochem. Mol. Biol.">
        <title>Multifaceted biological insights from a draft genome sequence of the tobacco hornworm moth, Manduca sexta.</title>
        <authorList>
            <person name="Kanost M.R."/>
            <person name="Arrese E.L."/>
            <person name="Cao X."/>
            <person name="Chen Y.R."/>
            <person name="Chellapilla S."/>
            <person name="Goldsmith M.R."/>
            <person name="Grosse-Wilde E."/>
            <person name="Heckel D.G."/>
            <person name="Herndon N."/>
            <person name="Jiang H."/>
            <person name="Papanicolaou A."/>
            <person name="Qu J."/>
            <person name="Soulages J.L."/>
            <person name="Vogel H."/>
            <person name="Walters J."/>
            <person name="Waterhouse R.M."/>
            <person name="Ahn S.J."/>
            <person name="Almeida F.C."/>
            <person name="An C."/>
            <person name="Aqrawi P."/>
            <person name="Bretschneider A."/>
            <person name="Bryant W.B."/>
            <person name="Bucks S."/>
            <person name="Chao H."/>
            <person name="Chevignon G."/>
            <person name="Christen J.M."/>
            <person name="Clarke D.F."/>
            <person name="Dittmer N.T."/>
            <person name="Ferguson L.C.F."/>
            <person name="Garavelou S."/>
            <person name="Gordon K.H.J."/>
            <person name="Gunaratna R.T."/>
            <person name="Han Y."/>
            <person name="Hauser F."/>
            <person name="He Y."/>
            <person name="Heidel-Fischer H."/>
            <person name="Hirsh A."/>
            <person name="Hu Y."/>
            <person name="Jiang H."/>
            <person name="Kalra D."/>
            <person name="Klinner C."/>
            <person name="Konig C."/>
            <person name="Kovar C."/>
            <person name="Kroll A.R."/>
            <person name="Kuwar S.S."/>
            <person name="Lee S.L."/>
            <person name="Lehman R."/>
            <person name="Li K."/>
            <person name="Li Z."/>
            <person name="Liang H."/>
            <person name="Lovelace S."/>
            <person name="Lu Z."/>
            <person name="Mansfield J.H."/>
            <person name="McCulloch K.J."/>
            <person name="Mathew T."/>
            <person name="Morton B."/>
            <person name="Muzny D.M."/>
            <person name="Neunemann D."/>
            <person name="Ongeri F."/>
            <person name="Pauchet Y."/>
            <person name="Pu L.L."/>
            <person name="Pyrousis I."/>
            <person name="Rao X.J."/>
            <person name="Redding A."/>
            <person name="Roesel C."/>
            <person name="Sanchez-Gracia A."/>
            <person name="Schaack S."/>
            <person name="Shukla A."/>
            <person name="Tetreau G."/>
            <person name="Wang Y."/>
            <person name="Xiong G.H."/>
            <person name="Traut W."/>
            <person name="Walsh T.K."/>
            <person name="Worley K.C."/>
            <person name="Wu D."/>
            <person name="Wu W."/>
            <person name="Wu Y.Q."/>
            <person name="Zhang X."/>
            <person name="Zou Z."/>
            <person name="Zucker H."/>
            <person name="Briscoe A.D."/>
            <person name="Burmester T."/>
            <person name="Clem R.J."/>
            <person name="Feyereisen R."/>
            <person name="Grimmelikhuijzen C.J.P."/>
            <person name="Hamodrakas S.J."/>
            <person name="Hansson B.S."/>
            <person name="Huguet E."/>
            <person name="Jermiin L.S."/>
            <person name="Lan Q."/>
            <person name="Lehman H.K."/>
            <person name="Lorenzen M."/>
            <person name="Merzendorfer H."/>
            <person name="Michalopoulos I."/>
            <person name="Morton D.B."/>
            <person name="Muthukrishnan S."/>
            <person name="Oakeshott J.G."/>
            <person name="Palmer W."/>
            <person name="Park Y."/>
            <person name="Passarelli A.L."/>
            <person name="Rozas J."/>
            <person name="Schwartz L.M."/>
            <person name="Smith W."/>
            <person name="Southgate A."/>
            <person name="Vilcinskas A."/>
            <person name="Vogt R."/>
            <person name="Wang P."/>
            <person name="Werren J."/>
            <person name="Yu X.Q."/>
            <person name="Zhou J.J."/>
            <person name="Brown S.J."/>
            <person name="Scherer S.E."/>
            <person name="Richards S."/>
            <person name="Blissard G.W."/>
        </authorList>
    </citation>
    <scope>NUCLEOTIDE SEQUENCE</scope>
</reference>
<dbReference type="Proteomes" id="UP000791440">
    <property type="component" value="Unassembled WGS sequence"/>
</dbReference>
<keyword evidence="2" id="KW-1133">Transmembrane helix</keyword>
<feature type="transmembrane region" description="Helical" evidence="2">
    <location>
        <begin position="202"/>
        <end position="223"/>
    </location>
</feature>